<keyword evidence="4" id="KW-1185">Reference proteome</keyword>
<evidence type="ECO:0000313" key="4">
    <source>
        <dbReference type="Proteomes" id="UP000002754"/>
    </source>
</evidence>
<dbReference type="EMBL" id="ALPT02000001">
    <property type="protein sequence ID" value="KGA99187.1"/>
    <property type="molecule type" value="Genomic_DNA"/>
</dbReference>
<accession>A0A094Z044</accession>
<comment type="caution">
    <text evidence="2">The sequence shown here is derived from an EMBL/GenBank/DDBJ whole genome shotgun (WGS) entry which is preliminary data.</text>
</comment>
<reference evidence="3 5" key="2">
    <citation type="submission" date="2014-01" db="EMBL/GenBank/DDBJ databases">
        <title>Draft genome sequencing of Bacillus alcalophilus CGMCC 1.3604.</title>
        <authorList>
            <person name="Yang J."/>
            <person name="Diao L."/>
            <person name="Yang S."/>
        </authorList>
    </citation>
    <scope>NUCLEOTIDE SEQUENCE [LARGE SCALE GENOMIC DNA]</scope>
    <source>
        <strain evidence="3 5">CGMCC 1.3604</strain>
    </source>
</reference>
<reference evidence="2 4" key="1">
    <citation type="journal article" date="2014" name="Genome Announc.">
        <title>Draft Genome Sequence of Bacillus alcalophilus AV1934, a Classic Alkaliphile Isolated from Human Feces in 1934.</title>
        <authorList>
            <person name="Attie O."/>
            <person name="Jayaprakash A."/>
            <person name="Shah H."/>
            <person name="Paulsen I.T."/>
            <person name="Morino M."/>
            <person name="Takahashi Y."/>
            <person name="Narumi I."/>
            <person name="Sachidanandam R."/>
            <person name="Satoh K."/>
            <person name="Ito M."/>
            <person name="Krulwich T.A."/>
        </authorList>
    </citation>
    <scope>NUCLEOTIDE SEQUENCE [LARGE SCALE GENOMIC DNA]</scope>
    <source>
        <strain evidence="2 4">AV1934</strain>
    </source>
</reference>
<dbReference type="Pfam" id="PF14493">
    <property type="entry name" value="HTH_40"/>
    <property type="match status" value="1"/>
</dbReference>
<sequence>MVKLSALISLIVIWKCRGQRSVMGIYHILQGKKSAQTIQDVHLFKVRRFFGILSFLSKQQFEVLTTTLINEGYIIENDNETIIVTTKGKEWIEQEQKNRPFLADYHGWTYYQIDRLFWLRLILFSQSLTSLKNKASFIPVVSDWAVQSFVKKRLISLKQPLDNTLQQLYQELLAILKVCSKEQASLFVLQITSAEKIGYTINQAAEILLIDREDAKLLHLATLHKVLTVLTEQSESSRFPLLASLIADQNQDNHLTSSTKKTKEWLEMGFTIDEISKRRQLKITTIQDHIVELAHIEKDFSVQAFINQQSWNLINEAINETASIKLKEIKRKLPETIDYFMIRLVLARREREHEFS</sequence>
<name>A0A094Z044_ALKAL</name>
<protein>
    <recommendedName>
        <fullName evidence="1">Helicase Helix-turn-helix domain-containing protein</fullName>
    </recommendedName>
</protein>
<dbReference type="Proteomes" id="UP000297014">
    <property type="component" value="Unassembled WGS sequence"/>
</dbReference>
<proteinExistence type="predicted"/>
<evidence type="ECO:0000313" key="3">
    <source>
        <dbReference type="EMBL" id="THG90102.1"/>
    </source>
</evidence>
<dbReference type="RefSeq" id="WP_003322435.1">
    <property type="nucleotide sequence ID" value="NZ_ALPT02000001.1"/>
</dbReference>
<dbReference type="EMBL" id="JALP01000174">
    <property type="protein sequence ID" value="THG90102.1"/>
    <property type="molecule type" value="Genomic_DNA"/>
</dbReference>
<dbReference type="Proteomes" id="UP000002754">
    <property type="component" value="Unassembled WGS sequence"/>
</dbReference>
<dbReference type="OrthoDB" id="2354672at2"/>
<dbReference type="InterPro" id="IPR036388">
    <property type="entry name" value="WH-like_DNA-bd_sf"/>
</dbReference>
<gene>
    <name evidence="3" type="ORF">AJ85_13355</name>
    <name evidence="2" type="ORF">BALCAV_0200610</name>
</gene>
<feature type="domain" description="Helicase Helix-turn-helix" evidence="1">
    <location>
        <begin position="258"/>
        <end position="346"/>
    </location>
</feature>
<dbReference type="PIRSF" id="PIRSF021350">
    <property type="entry name" value="UCP021350"/>
    <property type="match status" value="1"/>
</dbReference>
<dbReference type="STRING" id="1218173.BALCAV_0200610"/>
<evidence type="ECO:0000313" key="2">
    <source>
        <dbReference type="EMBL" id="KGA99187.1"/>
    </source>
</evidence>
<dbReference type="AlphaFoldDB" id="A0A094Z044"/>
<organism evidence="2 4">
    <name type="scientific">Alkalihalobacillus alcalophilus ATCC 27647 = CGMCC 1.3604</name>
    <dbReference type="NCBI Taxonomy" id="1218173"/>
    <lineage>
        <taxon>Bacteria</taxon>
        <taxon>Bacillati</taxon>
        <taxon>Bacillota</taxon>
        <taxon>Bacilli</taxon>
        <taxon>Bacillales</taxon>
        <taxon>Bacillaceae</taxon>
        <taxon>Alkalihalobacillus</taxon>
    </lineage>
</organism>
<dbReference type="Gene3D" id="1.10.10.10">
    <property type="entry name" value="Winged helix-like DNA-binding domain superfamily/Winged helix DNA-binding domain"/>
    <property type="match status" value="1"/>
</dbReference>
<evidence type="ECO:0000313" key="5">
    <source>
        <dbReference type="Proteomes" id="UP000297014"/>
    </source>
</evidence>
<dbReference type="eggNOG" id="COG4955">
    <property type="taxonomic scope" value="Bacteria"/>
</dbReference>
<evidence type="ECO:0000259" key="1">
    <source>
        <dbReference type="Pfam" id="PF14493"/>
    </source>
</evidence>
<dbReference type="InterPro" id="IPR008308">
    <property type="entry name" value="YpbB-like"/>
</dbReference>
<dbReference type="InterPro" id="IPR029491">
    <property type="entry name" value="Helicase_HTH"/>
</dbReference>